<dbReference type="Pfam" id="PF00583">
    <property type="entry name" value="Acetyltransf_1"/>
    <property type="match status" value="1"/>
</dbReference>
<evidence type="ECO:0000313" key="3">
    <source>
        <dbReference type="Proteomes" id="UP000621436"/>
    </source>
</evidence>
<reference evidence="2" key="1">
    <citation type="submission" date="2020-11" db="EMBL/GenBank/DDBJ databases">
        <title>Halonatronomonas betainensis gen. nov., sp. nov. a novel haloalkaliphilic representative of the family Halanaerobiacae capable of betaine degradation.</title>
        <authorList>
            <person name="Boltyanskaya Y."/>
            <person name="Kevbrin V."/>
            <person name="Detkova E."/>
            <person name="Grouzdev D.S."/>
            <person name="Koziaeva V."/>
            <person name="Zhilina T."/>
        </authorList>
    </citation>
    <scope>NUCLEOTIDE SEQUENCE</scope>
    <source>
        <strain evidence="2">Z-7014</strain>
    </source>
</reference>
<gene>
    <name evidence="2" type="ORF">I0Q91_03480</name>
</gene>
<dbReference type="PROSITE" id="PS51186">
    <property type="entry name" value="GNAT"/>
    <property type="match status" value="1"/>
</dbReference>
<evidence type="ECO:0000313" key="2">
    <source>
        <dbReference type="EMBL" id="MBF8436129.1"/>
    </source>
</evidence>
<dbReference type="EMBL" id="JADPIE010000002">
    <property type="protein sequence ID" value="MBF8436129.1"/>
    <property type="molecule type" value="Genomic_DNA"/>
</dbReference>
<protein>
    <submittedName>
        <fullName evidence="2">GNAT family N-acetyltransferase</fullName>
    </submittedName>
</protein>
<dbReference type="InterPro" id="IPR016181">
    <property type="entry name" value="Acyl_CoA_acyltransferase"/>
</dbReference>
<dbReference type="GO" id="GO:0016747">
    <property type="term" value="F:acyltransferase activity, transferring groups other than amino-acyl groups"/>
    <property type="evidence" value="ECO:0007669"/>
    <property type="project" value="InterPro"/>
</dbReference>
<dbReference type="AlphaFoldDB" id="A0A931AQE6"/>
<dbReference type="RefSeq" id="WP_270452905.1">
    <property type="nucleotide sequence ID" value="NZ_JADPIE010000002.1"/>
</dbReference>
<dbReference type="SUPFAM" id="SSF55729">
    <property type="entry name" value="Acyl-CoA N-acyltransferases (Nat)"/>
    <property type="match status" value="1"/>
</dbReference>
<name>A0A931AQE6_9FIRM</name>
<keyword evidence="3" id="KW-1185">Reference proteome</keyword>
<dbReference type="CDD" id="cd04301">
    <property type="entry name" value="NAT_SF"/>
    <property type="match status" value="1"/>
</dbReference>
<dbReference type="Gene3D" id="3.40.630.30">
    <property type="match status" value="1"/>
</dbReference>
<sequence>MQIKIETASRENLEACYNILMNSKLGQLYFSQKDPAKFLARAIDSQEIFVALNKENQTTGFIWVELHGTFGKYPYLHLIVVASDYQCQGIGQKLMNYFEDVITADYDKVFLLVADFNKRAKKFYENLNYKEVGLIPDFAIDGVDEYLMMKRK</sequence>
<evidence type="ECO:0000259" key="1">
    <source>
        <dbReference type="PROSITE" id="PS51186"/>
    </source>
</evidence>
<dbReference type="Proteomes" id="UP000621436">
    <property type="component" value="Unassembled WGS sequence"/>
</dbReference>
<dbReference type="InterPro" id="IPR000182">
    <property type="entry name" value="GNAT_dom"/>
</dbReference>
<organism evidence="2 3">
    <name type="scientific">Halonatronomonas betaini</name>
    <dbReference type="NCBI Taxonomy" id="2778430"/>
    <lineage>
        <taxon>Bacteria</taxon>
        <taxon>Bacillati</taxon>
        <taxon>Bacillota</taxon>
        <taxon>Clostridia</taxon>
        <taxon>Halanaerobiales</taxon>
        <taxon>Halarsenatibacteraceae</taxon>
        <taxon>Halonatronomonas</taxon>
    </lineage>
</organism>
<feature type="domain" description="N-acetyltransferase" evidence="1">
    <location>
        <begin position="3"/>
        <end position="152"/>
    </location>
</feature>
<comment type="caution">
    <text evidence="2">The sequence shown here is derived from an EMBL/GenBank/DDBJ whole genome shotgun (WGS) entry which is preliminary data.</text>
</comment>
<accession>A0A931AQE6</accession>
<proteinExistence type="predicted"/>